<gene>
    <name evidence="2" type="ORF">MFLAVUS_009580</name>
</gene>
<organism evidence="2 3">
    <name type="scientific">Mucor flavus</name>
    <dbReference type="NCBI Taxonomy" id="439312"/>
    <lineage>
        <taxon>Eukaryota</taxon>
        <taxon>Fungi</taxon>
        <taxon>Fungi incertae sedis</taxon>
        <taxon>Mucoromycota</taxon>
        <taxon>Mucoromycotina</taxon>
        <taxon>Mucoromycetes</taxon>
        <taxon>Mucorales</taxon>
        <taxon>Mucorineae</taxon>
        <taxon>Mucoraceae</taxon>
        <taxon>Mucor</taxon>
    </lineage>
</organism>
<feature type="region of interest" description="Disordered" evidence="1">
    <location>
        <begin position="105"/>
        <end position="133"/>
    </location>
</feature>
<reference evidence="2 3" key="1">
    <citation type="submission" date="2024-04" db="EMBL/GenBank/DDBJ databases">
        <title>genome sequences of Mucor flavus KT1a and Helicostylum pulchrum KT1b strains isolated from the surface of a dry-aged beef.</title>
        <authorList>
            <person name="Toyotome T."/>
            <person name="Hosono M."/>
            <person name="Torimaru M."/>
            <person name="Fukuda K."/>
            <person name="Mikami N."/>
        </authorList>
    </citation>
    <scope>NUCLEOTIDE SEQUENCE [LARGE SCALE GENOMIC DNA]</scope>
    <source>
        <strain evidence="2 3">KT1a</strain>
    </source>
</reference>
<accession>A0ABP9ZAA1</accession>
<dbReference type="EMBL" id="BAABUK010000029">
    <property type="protein sequence ID" value="GAA5816058.1"/>
    <property type="molecule type" value="Genomic_DNA"/>
</dbReference>
<evidence type="ECO:0000313" key="3">
    <source>
        <dbReference type="Proteomes" id="UP001473302"/>
    </source>
</evidence>
<comment type="caution">
    <text evidence="2">The sequence shown here is derived from an EMBL/GenBank/DDBJ whole genome shotgun (WGS) entry which is preliminary data.</text>
</comment>
<sequence>MRSSCQKTPIDATGRFTYCCLNDDEVVVDEMTEKVAKTATKHKLYGVKSILASKCHIDNFPKTVPYITAEDIKKLRFPIMQIMGMNVRVYVLRLPCRGIYVVDNEEQEQVDEDSDDRDEDEMNDLVSSRHETP</sequence>
<evidence type="ECO:0000313" key="2">
    <source>
        <dbReference type="EMBL" id="GAA5816058.1"/>
    </source>
</evidence>
<protein>
    <submittedName>
        <fullName evidence="2">Uncharacterized protein</fullName>
    </submittedName>
</protein>
<keyword evidence="3" id="KW-1185">Reference proteome</keyword>
<evidence type="ECO:0000256" key="1">
    <source>
        <dbReference type="SAM" id="MobiDB-lite"/>
    </source>
</evidence>
<dbReference type="Proteomes" id="UP001473302">
    <property type="component" value="Unassembled WGS sequence"/>
</dbReference>
<name>A0ABP9ZAA1_9FUNG</name>
<feature type="compositionally biased region" description="Acidic residues" evidence="1">
    <location>
        <begin position="105"/>
        <end position="123"/>
    </location>
</feature>
<proteinExistence type="predicted"/>